<gene>
    <name evidence="1" type="ORF">ENO26_02785</name>
</gene>
<accession>A0A7J2U260</accession>
<evidence type="ECO:0008006" key="2">
    <source>
        <dbReference type="Google" id="ProtNLM"/>
    </source>
</evidence>
<name>A0A7J2U260_9CREN</name>
<protein>
    <recommendedName>
        <fullName evidence="2">Type III-B CRISPR module RAMP protein Cmr1</fullName>
    </recommendedName>
</protein>
<comment type="caution">
    <text evidence="1">The sequence shown here is derived from an EMBL/GenBank/DDBJ whole genome shotgun (WGS) entry which is preliminary data.</text>
</comment>
<dbReference type="AlphaFoldDB" id="A0A7J2U260"/>
<proteinExistence type="predicted"/>
<organism evidence="1">
    <name type="scientific">Ignisphaera aggregans</name>
    <dbReference type="NCBI Taxonomy" id="334771"/>
    <lineage>
        <taxon>Archaea</taxon>
        <taxon>Thermoproteota</taxon>
        <taxon>Thermoprotei</taxon>
        <taxon>Desulfurococcales</taxon>
        <taxon>Desulfurococcaceae</taxon>
        <taxon>Ignisphaera</taxon>
    </lineage>
</organism>
<sequence length="398" mass="43983">MSLGGATSSRYVFIASLSTPMVVGWYEPLQPDPMGIRASEVKGLWRWWARAFVAGAMYDLGLLEGFSPRDVVLSPSRDDVKRINFVVGKVMGLGYAGDAGSEASRFTIYTEYTGRGSLQPKCSSDGLQRIMLLALKKSVCFYSPGPATRFSIAVEKRRSVDSNAELTAVKILVAVLQLSGVGNGGRRGLGSLDLSLPPELSFRDLRQLISDVYDSTVDIVKRVASREHWNVRRQVAAPPLPVVSRKSFRGMPVTRVLLARARDFQAVHNFFTRSERCRVLTGSPMCDDDLRKTLNAWILGLPRGRRGAISTGYTLRSISRRASPILVAYHTRVNSLGEGAYISILFSADWPTEVEWYGAGHQRIAIDLNRLCDAYTIAVNELTAYLQRLGIVTSSIWP</sequence>
<evidence type="ECO:0000313" key="1">
    <source>
        <dbReference type="EMBL" id="HEM66485.1"/>
    </source>
</evidence>
<dbReference type="EMBL" id="DSEU01000017">
    <property type="protein sequence ID" value="HEM66485.1"/>
    <property type="molecule type" value="Genomic_DNA"/>
</dbReference>
<reference evidence="1" key="1">
    <citation type="journal article" date="2020" name="mSystems">
        <title>Genome- and Community-Level Interaction Insights into Carbon Utilization and Element Cycling Functions of Hydrothermarchaeota in Hydrothermal Sediment.</title>
        <authorList>
            <person name="Zhou Z."/>
            <person name="Liu Y."/>
            <person name="Xu W."/>
            <person name="Pan J."/>
            <person name="Luo Z.H."/>
            <person name="Li M."/>
        </authorList>
    </citation>
    <scope>NUCLEOTIDE SEQUENCE [LARGE SCALE GENOMIC DNA]</scope>
    <source>
        <strain evidence="1">SpSt-125</strain>
    </source>
</reference>